<feature type="domain" description="ATPase BadF/BadG/BcrA/BcrD type" evidence="2">
    <location>
        <begin position="213"/>
        <end position="356"/>
    </location>
</feature>
<evidence type="ECO:0000313" key="4">
    <source>
        <dbReference type="Proteomes" id="UP000463951"/>
    </source>
</evidence>
<dbReference type="PANTHER" id="PTHR43190:SF3">
    <property type="entry name" value="N-ACETYL-D-GLUCOSAMINE KINASE"/>
    <property type="match status" value="1"/>
</dbReference>
<feature type="region of interest" description="Disordered" evidence="1">
    <location>
        <begin position="33"/>
        <end position="61"/>
    </location>
</feature>
<dbReference type="InterPro" id="IPR002731">
    <property type="entry name" value="ATPase_BadF"/>
</dbReference>
<organism evidence="3 4">
    <name type="scientific">Streptomyces antimycoticus</name>
    <dbReference type="NCBI Taxonomy" id="68175"/>
    <lineage>
        <taxon>Bacteria</taxon>
        <taxon>Bacillati</taxon>
        <taxon>Actinomycetota</taxon>
        <taxon>Actinomycetes</taxon>
        <taxon>Kitasatosporales</taxon>
        <taxon>Streptomycetaceae</taxon>
        <taxon>Streptomyces</taxon>
        <taxon>Streptomyces violaceusniger group</taxon>
    </lineage>
</organism>
<dbReference type="InterPro" id="IPR052519">
    <property type="entry name" value="Euk-type_GlcNAc_Kinase"/>
</dbReference>
<dbReference type="Gene3D" id="3.30.420.40">
    <property type="match status" value="2"/>
</dbReference>
<dbReference type="SUPFAM" id="SSF53067">
    <property type="entry name" value="Actin-like ATPase domain"/>
    <property type="match status" value="1"/>
</dbReference>
<reference evidence="3 4" key="1">
    <citation type="journal article" date="2020" name="Int. J. Syst. Evol. Microbiol.">
        <title>Reclassification of Streptomyces castelarensis and Streptomyces sporoclivatus as later heterotypic synonyms of Streptomyces antimycoticus.</title>
        <authorList>
            <person name="Komaki H."/>
            <person name="Tamura T."/>
        </authorList>
    </citation>
    <scope>NUCLEOTIDE SEQUENCE [LARGE SCALE GENOMIC DNA]</scope>
    <source>
        <strain evidence="3 4">NBRC 100767</strain>
    </source>
</reference>
<gene>
    <name evidence="3" type="ORF">SSPO_084430</name>
</gene>
<dbReference type="Proteomes" id="UP000463951">
    <property type="component" value="Chromosome"/>
</dbReference>
<evidence type="ECO:0000256" key="1">
    <source>
        <dbReference type="SAM" id="MobiDB-lite"/>
    </source>
</evidence>
<protein>
    <recommendedName>
        <fullName evidence="2">ATPase BadF/BadG/BcrA/BcrD type domain-containing protein</fullName>
    </recommendedName>
</protein>
<evidence type="ECO:0000259" key="2">
    <source>
        <dbReference type="Pfam" id="PF01869"/>
    </source>
</evidence>
<dbReference type="EMBL" id="AP019620">
    <property type="protein sequence ID" value="BBJ45725.1"/>
    <property type="molecule type" value="Genomic_DNA"/>
</dbReference>
<name>A0A499UU66_9ACTN</name>
<dbReference type="AlphaFoldDB" id="A0A499UU66"/>
<dbReference type="PANTHER" id="PTHR43190">
    <property type="entry name" value="N-ACETYL-D-GLUCOSAMINE KINASE"/>
    <property type="match status" value="1"/>
</dbReference>
<accession>A0A499UU66</accession>
<dbReference type="InterPro" id="IPR043129">
    <property type="entry name" value="ATPase_NBD"/>
</dbReference>
<dbReference type="Pfam" id="PF01869">
    <property type="entry name" value="BcrAD_BadFG"/>
    <property type="match status" value="1"/>
</dbReference>
<sequence>MGDTVPGDAVTHVLGIDSGGSGVRVAVARAVAPGGSAGQPPTWSSATTWSSAPTWSSPLTWSSSTPAAVGDRGIDAESLLARVLPAAQELLSEAGARRLGAVCVGAAGMATLGDDLRARLPDALADAFGVRRLALAADAVTAYAGALGQRPGAVVAAGTGLIALGAVPEGFVGGLNRTDGDSGVPGAYGASGTDASATGASGGDTRWAAGGWRRADGWGHLLGDCGGGAWIGRAGLEAAMRAYDGREGGSKPLLARLEAVFGPATGLPGQLYPRPDRPAVLASFAPEVGRCADEDPVAEAILRAAARHIAEAAEAVCPRLESSEVALTGGLFRMGAPLLTPVREELSARLPGVGITEAAGDPLDGALCVAAALASDVLRLPRDPALLSIV</sequence>
<evidence type="ECO:0000313" key="3">
    <source>
        <dbReference type="EMBL" id="BBJ45725.1"/>
    </source>
</evidence>
<proteinExistence type="predicted"/>